<reference evidence="1 2" key="1">
    <citation type="submission" date="2018-09" db="EMBL/GenBank/DDBJ databases">
        <authorList>
            <person name="Zhu H."/>
        </authorList>
    </citation>
    <scope>NUCLEOTIDE SEQUENCE [LARGE SCALE GENOMIC DNA]</scope>
    <source>
        <strain evidence="1 2">K1W22B-8</strain>
    </source>
</reference>
<dbReference type="EMBL" id="QYUK01000011">
    <property type="protein sequence ID" value="RJF90169.1"/>
    <property type="molecule type" value="Genomic_DNA"/>
</dbReference>
<accession>A0A418WK17</accession>
<organism evidence="1 2">
    <name type="scientific">Oleomonas cavernae</name>
    <dbReference type="NCBI Taxonomy" id="2320859"/>
    <lineage>
        <taxon>Bacteria</taxon>
        <taxon>Pseudomonadati</taxon>
        <taxon>Pseudomonadota</taxon>
        <taxon>Alphaproteobacteria</taxon>
        <taxon>Acetobacterales</taxon>
        <taxon>Acetobacteraceae</taxon>
        <taxon>Oleomonas</taxon>
    </lineage>
</organism>
<keyword evidence="2" id="KW-1185">Reference proteome</keyword>
<sequence>MAETTFTFRVDEALKAEFVEAAKAHDRPASILLRDFMRDYIKQSRDSAEHDRWFRAEVEQGLREADRADAVFHDAETVFQELGKRRAPRRP</sequence>
<dbReference type="Gene3D" id="6.20.450.20">
    <property type="match status" value="1"/>
</dbReference>
<evidence type="ECO:0008006" key="3">
    <source>
        <dbReference type="Google" id="ProtNLM"/>
    </source>
</evidence>
<dbReference type="OrthoDB" id="3174560at2"/>
<dbReference type="RefSeq" id="WP_119782476.1">
    <property type="nucleotide sequence ID" value="NZ_QYUK01000011.1"/>
</dbReference>
<proteinExistence type="predicted"/>
<name>A0A418WK17_9PROT</name>
<comment type="caution">
    <text evidence="1">The sequence shown here is derived from an EMBL/GenBank/DDBJ whole genome shotgun (WGS) entry which is preliminary data.</text>
</comment>
<dbReference type="Proteomes" id="UP000284605">
    <property type="component" value="Unassembled WGS sequence"/>
</dbReference>
<evidence type="ECO:0000313" key="2">
    <source>
        <dbReference type="Proteomes" id="UP000284605"/>
    </source>
</evidence>
<evidence type="ECO:0000313" key="1">
    <source>
        <dbReference type="EMBL" id="RJF90169.1"/>
    </source>
</evidence>
<gene>
    <name evidence="1" type="ORF">D3874_24435</name>
</gene>
<protein>
    <recommendedName>
        <fullName evidence="3">Antitoxin of toxin-antitoxin stability system</fullName>
    </recommendedName>
</protein>
<dbReference type="AlphaFoldDB" id="A0A418WK17"/>